<reference evidence="6" key="1">
    <citation type="journal article" date="2014" name="Int. J. Syst. Evol. Microbiol.">
        <title>Complete genome sequence of Corynebacterium casei LMG S-19264T (=DSM 44701T), isolated from a smear-ripened cheese.</title>
        <authorList>
            <consortium name="US DOE Joint Genome Institute (JGI-PGF)"/>
            <person name="Walter F."/>
            <person name="Albersmeier A."/>
            <person name="Kalinowski J."/>
            <person name="Ruckert C."/>
        </authorList>
    </citation>
    <scope>NUCLEOTIDE SEQUENCE</scope>
    <source>
        <strain evidence="6">CGMCC 1.12754</strain>
    </source>
</reference>
<comment type="caution">
    <text evidence="6">The sequence shown here is derived from an EMBL/GenBank/DDBJ whole genome shotgun (WGS) entry which is preliminary data.</text>
</comment>
<dbReference type="AlphaFoldDB" id="A0A917GXY4"/>
<dbReference type="SMART" id="SM00418">
    <property type="entry name" value="HTH_ARSR"/>
    <property type="match status" value="1"/>
</dbReference>
<reference evidence="6" key="2">
    <citation type="submission" date="2020-09" db="EMBL/GenBank/DDBJ databases">
        <authorList>
            <person name="Sun Q."/>
            <person name="Zhou Y."/>
        </authorList>
    </citation>
    <scope>NUCLEOTIDE SEQUENCE</scope>
    <source>
        <strain evidence="6">CGMCC 1.12754</strain>
    </source>
</reference>
<dbReference type="InterPro" id="IPR018334">
    <property type="entry name" value="ArsR_HTH"/>
</dbReference>
<dbReference type="RefSeq" id="WP_188453381.1">
    <property type="nucleotide sequence ID" value="NZ_BMFR01000001.1"/>
</dbReference>
<keyword evidence="7" id="KW-1185">Reference proteome</keyword>
<evidence type="ECO:0000313" key="6">
    <source>
        <dbReference type="EMBL" id="GGG61398.1"/>
    </source>
</evidence>
<evidence type="ECO:0000256" key="3">
    <source>
        <dbReference type="ARBA" id="ARBA00023163"/>
    </source>
</evidence>
<keyword evidence="4" id="KW-0105">Cadmium resistance</keyword>
<dbReference type="EMBL" id="BMFR01000001">
    <property type="protein sequence ID" value="GGG61398.1"/>
    <property type="molecule type" value="Genomic_DNA"/>
</dbReference>
<dbReference type="SUPFAM" id="SSF46785">
    <property type="entry name" value="Winged helix' DNA-binding domain"/>
    <property type="match status" value="1"/>
</dbReference>
<dbReference type="GO" id="GO:0046686">
    <property type="term" value="P:response to cadmium ion"/>
    <property type="evidence" value="ECO:0007669"/>
    <property type="project" value="UniProtKB-KW"/>
</dbReference>
<dbReference type="CDD" id="cd00090">
    <property type="entry name" value="HTH_ARSR"/>
    <property type="match status" value="1"/>
</dbReference>
<dbReference type="PANTHER" id="PTHR43132:SF6">
    <property type="entry name" value="HTH-TYPE TRANSCRIPTIONAL REPRESSOR CZRA"/>
    <property type="match status" value="1"/>
</dbReference>
<gene>
    <name evidence="6" type="primary">cadC</name>
    <name evidence="6" type="ORF">GCM10011398_00860</name>
</gene>
<dbReference type="Pfam" id="PF01022">
    <property type="entry name" value="HTH_5"/>
    <property type="match status" value="1"/>
</dbReference>
<feature type="domain" description="HTH arsR-type" evidence="5">
    <location>
        <begin position="29"/>
        <end position="124"/>
    </location>
</feature>
<evidence type="ECO:0000256" key="2">
    <source>
        <dbReference type="ARBA" id="ARBA00023125"/>
    </source>
</evidence>
<dbReference type="PANTHER" id="PTHR43132">
    <property type="entry name" value="ARSENICAL RESISTANCE OPERON REPRESSOR ARSR-RELATED"/>
    <property type="match status" value="1"/>
</dbReference>
<evidence type="ECO:0000313" key="7">
    <source>
        <dbReference type="Proteomes" id="UP000622860"/>
    </source>
</evidence>
<dbReference type="NCBIfam" id="NF033788">
    <property type="entry name" value="HTH_metalloreg"/>
    <property type="match status" value="1"/>
</dbReference>
<dbReference type="Proteomes" id="UP000622860">
    <property type="component" value="Unassembled WGS sequence"/>
</dbReference>
<dbReference type="Gene3D" id="1.10.10.10">
    <property type="entry name" value="Winged helix-like DNA-binding domain superfamily/Winged helix DNA-binding domain"/>
    <property type="match status" value="1"/>
</dbReference>
<dbReference type="PROSITE" id="PS00846">
    <property type="entry name" value="HTH_ARSR_1"/>
    <property type="match status" value="1"/>
</dbReference>
<proteinExistence type="predicted"/>
<dbReference type="InterPro" id="IPR001845">
    <property type="entry name" value="HTH_ArsR_DNA-bd_dom"/>
</dbReference>
<keyword evidence="2" id="KW-0238">DNA-binding</keyword>
<name>A0A917GXY4_9BACI</name>
<evidence type="ECO:0000259" key="5">
    <source>
        <dbReference type="PROSITE" id="PS50987"/>
    </source>
</evidence>
<dbReference type="InterPro" id="IPR011991">
    <property type="entry name" value="ArsR-like_HTH"/>
</dbReference>
<organism evidence="6 7">
    <name type="scientific">Virgibacillus oceani</name>
    <dbReference type="NCBI Taxonomy" id="1479511"/>
    <lineage>
        <taxon>Bacteria</taxon>
        <taxon>Bacillati</taxon>
        <taxon>Bacillota</taxon>
        <taxon>Bacilli</taxon>
        <taxon>Bacillales</taxon>
        <taxon>Bacillaceae</taxon>
        <taxon>Virgibacillus</taxon>
    </lineage>
</organism>
<dbReference type="PRINTS" id="PR00778">
    <property type="entry name" value="HTHARSR"/>
</dbReference>
<dbReference type="InterPro" id="IPR051011">
    <property type="entry name" value="Metal_resp_trans_reg"/>
</dbReference>
<sequence length="128" mass="14299">MNEGKVLNTSKDSCDVFCFDEEKVNRIQPQIEKVNGVEMIFKALADATRVKIAYALTLDEELCVCDVANIIGSTTATASHHLRLLRNMGLAKYRKEGKLVFYSLEDDHVRQLVSIAMIHAEEGVKNGN</sequence>
<dbReference type="InterPro" id="IPR036390">
    <property type="entry name" value="WH_DNA-bd_sf"/>
</dbReference>
<protein>
    <submittedName>
        <fullName evidence="6">Transcriptional regulator</fullName>
    </submittedName>
</protein>
<keyword evidence="3" id="KW-0804">Transcription</keyword>
<dbReference type="PROSITE" id="PS50987">
    <property type="entry name" value="HTH_ARSR_2"/>
    <property type="match status" value="1"/>
</dbReference>
<keyword evidence="1" id="KW-0805">Transcription regulation</keyword>
<dbReference type="InterPro" id="IPR036388">
    <property type="entry name" value="WH-like_DNA-bd_sf"/>
</dbReference>
<accession>A0A917GXY4</accession>
<evidence type="ECO:0000256" key="1">
    <source>
        <dbReference type="ARBA" id="ARBA00023015"/>
    </source>
</evidence>
<dbReference type="GO" id="GO:0003700">
    <property type="term" value="F:DNA-binding transcription factor activity"/>
    <property type="evidence" value="ECO:0007669"/>
    <property type="project" value="InterPro"/>
</dbReference>
<dbReference type="GO" id="GO:0003677">
    <property type="term" value="F:DNA binding"/>
    <property type="evidence" value="ECO:0007669"/>
    <property type="project" value="UniProtKB-KW"/>
</dbReference>
<evidence type="ECO:0000256" key="4">
    <source>
        <dbReference type="ARBA" id="ARBA00043263"/>
    </source>
</evidence>